<evidence type="ECO:0000256" key="2">
    <source>
        <dbReference type="RuleBase" id="RU004508"/>
    </source>
</evidence>
<organism evidence="3 4">
    <name type="scientific">Peiella sedimenti</name>
    <dbReference type="NCBI Taxonomy" id="3061083"/>
    <lineage>
        <taxon>Bacteria</taxon>
        <taxon>Pseudomonadati</taxon>
        <taxon>Pseudomonadota</taxon>
        <taxon>Alphaproteobacteria</taxon>
        <taxon>Caulobacterales</taxon>
        <taxon>Caulobacteraceae</taxon>
        <taxon>Peiella</taxon>
    </lineage>
</organism>
<comment type="caution">
    <text evidence="3">The sequence shown here is derived from an EMBL/GenBank/DDBJ whole genome shotgun (WGS) entry which is preliminary data.</text>
</comment>
<dbReference type="CDD" id="cd00616">
    <property type="entry name" value="AHBA_syn"/>
    <property type="match status" value="1"/>
</dbReference>
<dbReference type="Proteomes" id="UP001169063">
    <property type="component" value="Unassembled WGS sequence"/>
</dbReference>
<dbReference type="InterPro" id="IPR015424">
    <property type="entry name" value="PyrdxlP-dep_Trfase"/>
</dbReference>
<comment type="similarity">
    <text evidence="1 2">Belongs to the DegT/DnrJ/EryC1 family.</text>
</comment>
<dbReference type="RefSeq" id="WP_302108372.1">
    <property type="nucleotide sequence ID" value="NZ_JAUKTR010000001.1"/>
</dbReference>
<accession>A0ABT8SHL3</accession>
<sequence length="402" mass="42710">MADGAASAPFLAYGRQHIDESDIAAVAEALRGDYLTTGPTVAAFEAAVARAVDAPEAVACSNGTAALHLAVMAAGLKPGDLAVVPAITFAATANACAYQGADVLFADVDPSTGRMTGATLAEALARADRPVRAILPVHLGGHAVEMAEVRAQAEGIGAVVIEDACHALGTETPSGQIGACPDSLMACFSLHPVKTLTTGEGGVITTRDPELAARMRRLRSHGMERDPAQFLDREAGFDGDVPNPWWHEQQDLGFNYRLPDVLCALGLSQLKRLPDFIARRRRLAALYAEALAPLAPAVRLVQGTSGTLPALHLLQVLIDFEGAGLTRRRLMERLHARGIGAQVHYIPVHRHPYWRARNGETRLPGAESFYDRTLSLPLHYNMTEADPARAAAALAEVLGVRP</sequence>
<evidence type="ECO:0000256" key="1">
    <source>
        <dbReference type="ARBA" id="ARBA00037999"/>
    </source>
</evidence>
<dbReference type="EC" id="2.6.1.92" evidence="3"/>
<dbReference type="InterPro" id="IPR020026">
    <property type="entry name" value="PseC"/>
</dbReference>
<dbReference type="PANTHER" id="PTHR30244">
    <property type="entry name" value="TRANSAMINASE"/>
    <property type="match status" value="1"/>
</dbReference>
<proteinExistence type="inferred from homology"/>
<reference evidence="3" key="1">
    <citation type="submission" date="2023-07" db="EMBL/GenBank/DDBJ databases">
        <title>Brevundimonas soil sp. nov., isolated from the soil of chemical plant.</title>
        <authorList>
            <person name="Wu N."/>
        </authorList>
    </citation>
    <scope>NUCLEOTIDE SEQUENCE</scope>
    <source>
        <strain evidence="3">XZ-24</strain>
    </source>
</reference>
<keyword evidence="2" id="KW-0663">Pyridoxal phosphate</keyword>
<evidence type="ECO:0000313" key="3">
    <source>
        <dbReference type="EMBL" id="MDO1557946.1"/>
    </source>
</evidence>
<dbReference type="EMBL" id="JAUKTR010000001">
    <property type="protein sequence ID" value="MDO1557946.1"/>
    <property type="molecule type" value="Genomic_DNA"/>
</dbReference>
<keyword evidence="3" id="KW-0032">Aminotransferase</keyword>
<dbReference type="Gene3D" id="3.90.1150.10">
    <property type="entry name" value="Aspartate Aminotransferase, domain 1"/>
    <property type="match status" value="1"/>
</dbReference>
<gene>
    <name evidence="3" type="primary">pseC</name>
    <name evidence="3" type="ORF">Q0812_00715</name>
</gene>
<dbReference type="InterPro" id="IPR015421">
    <property type="entry name" value="PyrdxlP-dep_Trfase_major"/>
</dbReference>
<keyword evidence="3" id="KW-0808">Transferase</keyword>
<keyword evidence="4" id="KW-1185">Reference proteome</keyword>
<dbReference type="NCBIfam" id="TIGR03588">
    <property type="entry name" value="PseC"/>
    <property type="match status" value="1"/>
</dbReference>
<dbReference type="GO" id="GO:0008483">
    <property type="term" value="F:transaminase activity"/>
    <property type="evidence" value="ECO:0007669"/>
    <property type="project" value="UniProtKB-KW"/>
</dbReference>
<dbReference type="SUPFAM" id="SSF53383">
    <property type="entry name" value="PLP-dependent transferases"/>
    <property type="match status" value="1"/>
</dbReference>
<dbReference type="PIRSF" id="PIRSF000390">
    <property type="entry name" value="PLP_StrS"/>
    <property type="match status" value="1"/>
</dbReference>
<dbReference type="Gene3D" id="3.40.640.10">
    <property type="entry name" value="Type I PLP-dependent aspartate aminotransferase-like (Major domain)"/>
    <property type="match status" value="1"/>
</dbReference>
<dbReference type="PANTHER" id="PTHR30244:SF34">
    <property type="entry name" value="DTDP-4-AMINO-4,6-DIDEOXYGALACTOSE TRANSAMINASE"/>
    <property type="match status" value="1"/>
</dbReference>
<dbReference type="InterPro" id="IPR000653">
    <property type="entry name" value="DegT/StrS_aminotransferase"/>
</dbReference>
<name>A0ABT8SHL3_9CAUL</name>
<protein>
    <submittedName>
        <fullName evidence="3">UDP-4-amino-4, 6-dideoxy-N-acetyl-beta-L-altrosamine transaminase</fullName>
        <ecNumber evidence="3">2.6.1.92</ecNumber>
    </submittedName>
</protein>
<dbReference type="Pfam" id="PF01041">
    <property type="entry name" value="DegT_DnrJ_EryC1"/>
    <property type="match status" value="1"/>
</dbReference>
<evidence type="ECO:0000313" key="4">
    <source>
        <dbReference type="Proteomes" id="UP001169063"/>
    </source>
</evidence>
<dbReference type="InterPro" id="IPR015422">
    <property type="entry name" value="PyrdxlP-dep_Trfase_small"/>
</dbReference>